<keyword evidence="4 7" id="KW-0560">Oxidoreductase</keyword>
<dbReference type="GO" id="GO:0017000">
    <property type="term" value="P:antibiotic biosynthetic process"/>
    <property type="evidence" value="ECO:0007669"/>
    <property type="project" value="UniProtKB-ARBA"/>
</dbReference>
<dbReference type="Proteomes" id="UP000612899">
    <property type="component" value="Unassembled WGS sequence"/>
</dbReference>
<evidence type="ECO:0000313" key="9">
    <source>
        <dbReference type="Proteomes" id="UP000612899"/>
    </source>
</evidence>
<dbReference type="GO" id="GO:0005506">
    <property type="term" value="F:iron ion binding"/>
    <property type="evidence" value="ECO:0007669"/>
    <property type="project" value="InterPro"/>
</dbReference>
<evidence type="ECO:0000256" key="7">
    <source>
        <dbReference type="RuleBase" id="RU000461"/>
    </source>
</evidence>
<dbReference type="EMBL" id="BONY01000007">
    <property type="protein sequence ID" value="GIH03327.1"/>
    <property type="molecule type" value="Genomic_DNA"/>
</dbReference>
<dbReference type="InterPro" id="IPR001128">
    <property type="entry name" value="Cyt_P450"/>
</dbReference>
<accession>A0A8J3VEG7</accession>
<dbReference type="Gene3D" id="1.10.630.10">
    <property type="entry name" value="Cytochrome P450"/>
    <property type="match status" value="1"/>
</dbReference>
<evidence type="ECO:0000256" key="6">
    <source>
        <dbReference type="ARBA" id="ARBA00023033"/>
    </source>
</evidence>
<keyword evidence="6 7" id="KW-0503">Monooxygenase</keyword>
<sequence>MKPLELITTLLSEEGREDPYPLYAELREHGTLVTVEPGYLVATSFDAVNGLLRDPTFAAQDASFLLLSSSILSTNPPEHTRVRRLMSGAFTARRVAELAVAIESQANALIDEITQKGAPADLIDDFAYRLPLGVICELLGVPEKDRSWFRPVAADFAIALEGTFTLDEAAAAQSAAELFEAYFSDLVRSRRGTRQNDLISELVSAAELSESELLGNLALLLLAGFETTTNLIGNGVMTLLQRPEQLARLSGAPELVDVYVEEFLRFDPPVQLTSREAKETTVLEGQRIEAGTYLMALIGSANRDPDRFVHPDHFHPERPGNTSISFGAGAHFCLGAALARLEARIAFPLLLRRLPQLALAGEPLRRNRLVLRGYESLPITWT</sequence>
<dbReference type="SUPFAM" id="SSF48264">
    <property type="entry name" value="Cytochrome P450"/>
    <property type="match status" value="1"/>
</dbReference>
<evidence type="ECO:0000256" key="5">
    <source>
        <dbReference type="ARBA" id="ARBA00023004"/>
    </source>
</evidence>
<dbReference type="FunFam" id="1.10.630.10:FF:000018">
    <property type="entry name" value="Cytochrome P450 monooxygenase"/>
    <property type="match status" value="1"/>
</dbReference>
<dbReference type="GO" id="GO:0020037">
    <property type="term" value="F:heme binding"/>
    <property type="evidence" value="ECO:0007669"/>
    <property type="project" value="InterPro"/>
</dbReference>
<keyword evidence="3 7" id="KW-0479">Metal-binding</keyword>
<protein>
    <submittedName>
        <fullName evidence="8">Cytochrome P450</fullName>
    </submittedName>
</protein>
<dbReference type="InterPro" id="IPR002397">
    <property type="entry name" value="Cyt_P450_B"/>
</dbReference>
<keyword evidence="5 7" id="KW-0408">Iron</keyword>
<dbReference type="CDD" id="cd20625">
    <property type="entry name" value="CYP164-like"/>
    <property type="match status" value="1"/>
</dbReference>
<comment type="similarity">
    <text evidence="1 7">Belongs to the cytochrome P450 family.</text>
</comment>
<reference evidence="8" key="1">
    <citation type="submission" date="2021-01" db="EMBL/GenBank/DDBJ databases">
        <title>Whole genome shotgun sequence of Rhizocola hellebori NBRC 109834.</title>
        <authorList>
            <person name="Komaki H."/>
            <person name="Tamura T."/>
        </authorList>
    </citation>
    <scope>NUCLEOTIDE SEQUENCE</scope>
    <source>
        <strain evidence="8">NBRC 109834</strain>
    </source>
</reference>
<dbReference type="Pfam" id="PF00067">
    <property type="entry name" value="p450"/>
    <property type="match status" value="1"/>
</dbReference>
<dbReference type="PROSITE" id="PS00086">
    <property type="entry name" value="CYTOCHROME_P450"/>
    <property type="match status" value="1"/>
</dbReference>
<evidence type="ECO:0000256" key="3">
    <source>
        <dbReference type="ARBA" id="ARBA00022723"/>
    </source>
</evidence>
<dbReference type="PANTHER" id="PTHR46696">
    <property type="entry name" value="P450, PUTATIVE (EUROFUNG)-RELATED"/>
    <property type="match status" value="1"/>
</dbReference>
<dbReference type="InterPro" id="IPR017972">
    <property type="entry name" value="Cyt_P450_CS"/>
</dbReference>
<dbReference type="InterPro" id="IPR036396">
    <property type="entry name" value="Cyt_P450_sf"/>
</dbReference>
<evidence type="ECO:0000256" key="1">
    <source>
        <dbReference type="ARBA" id="ARBA00010617"/>
    </source>
</evidence>
<dbReference type="AlphaFoldDB" id="A0A8J3VEG7"/>
<keyword evidence="2 7" id="KW-0349">Heme</keyword>
<evidence type="ECO:0000256" key="4">
    <source>
        <dbReference type="ARBA" id="ARBA00023002"/>
    </source>
</evidence>
<dbReference type="PANTHER" id="PTHR46696:SF1">
    <property type="entry name" value="CYTOCHROME P450 YJIB-RELATED"/>
    <property type="match status" value="1"/>
</dbReference>
<organism evidence="8 9">
    <name type="scientific">Rhizocola hellebori</name>
    <dbReference type="NCBI Taxonomy" id="1392758"/>
    <lineage>
        <taxon>Bacteria</taxon>
        <taxon>Bacillati</taxon>
        <taxon>Actinomycetota</taxon>
        <taxon>Actinomycetes</taxon>
        <taxon>Micromonosporales</taxon>
        <taxon>Micromonosporaceae</taxon>
        <taxon>Rhizocola</taxon>
    </lineage>
</organism>
<evidence type="ECO:0000256" key="2">
    <source>
        <dbReference type="ARBA" id="ARBA00022617"/>
    </source>
</evidence>
<dbReference type="PRINTS" id="PR00359">
    <property type="entry name" value="BP450"/>
</dbReference>
<name>A0A8J3VEG7_9ACTN</name>
<keyword evidence="9" id="KW-1185">Reference proteome</keyword>
<comment type="caution">
    <text evidence="8">The sequence shown here is derived from an EMBL/GenBank/DDBJ whole genome shotgun (WGS) entry which is preliminary data.</text>
</comment>
<dbReference type="GO" id="GO:0016705">
    <property type="term" value="F:oxidoreductase activity, acting on paired donors, with incorporation or reduction of molecular oxygen"/>
    <property type="evidence" value="ECO:0007669"/>
    <property type="project" value="InterPro"/>
</dbReference>
<gene>
    <name evidence="8" type="ORF">Rhe02_13940</name>
</gene>
<dbReference type="GO" id="GO:0004497">
    <property type="term" value="F:monooxygenase activity"/>
    <property type="evidence" value="ECO:0007669"/>
    <property type="project" value="UniProtKB-KW"/>
</dbReference>
<proteinExistence type="inferred from homology"/>
<dbReference type="PRINTS" id="PR00385">
    <property type="entry name" value="P450"/>
</dbReference>
<evidence type="ECO:0000313" key="8">
    <source>
        <dbReference type="EMBL" id="GIH03327.1"/>
    </source>
</evidence>
<dbReference type="RefSeq" id="WP_203907249.1">
    <property type="nucleotide sequence ID" value="NZ_BONY01000007.1"/>
</dbReference>